<dbReference type="GO" id="GO:0046872">
    <property type="term" value="F:metal ion binding"/>
    <property type="evidence" value="ECO:0007669"/>
    <property type="project" value="UniProtKB-KW"/>
</dbReference>
<comment type="caution">
    <text evidence="7">The sequence shown here is derived from an EMBL/GenBank/DDBJ whole genome shotgun (WGS) entry which is preliminary data.</text>
</comment>
<dbReference type="GO" id="GO:0004130">
    <property type="term" value="F:cytochrome-c peroxidase activity"/>
    <property type="evidence" value="ECO:0007669"/>
    <property type="project" value="TreeGrafter"/>
</dbReference>
<dbReference type="SUPFAM" id="SSF46626">
    <property type="entry name" value="Cytochrome c"/>
    <property type="match status" value="1"/>
</dbReference>
<dbReference type="InterPro" id="IPR051395">
    <property type="entry name" value="Cytochrome_c_Peroxidase/MauG"/>
</dbReference>
<dbReference type="Proteomes" id="UP000436911">
    <property type="component" value="Unassembled WGS sequence"/>
</dbReference>
<dbReference type="GO" id="GO:0020037">
    <property type="term" value="F:heme binding"/>
    <property type="evidence" value="ECO:0007669"/>
    <property type="project" value="InterPro"/>
</dbReference>
<dbReference type="PANTHER" id="PTHR30600:SF9">
    <property type="entry name" value="BLR7738 PROTEIN"/>
    <property type="match status" value="1"/>
</dbReference>
<dbReference type="GO" id="GO:0009055">
    <property type="term" value="F:electron transfer activity"/>
    <property type="evidence" value="ECO:0007669"/>
    <property type="project" value="InterPro"/>
</dbReference>
<accession>A0A368NQA9</accession>
<feature type="domain" description="Cytochrome c" evidence="6">
    <location>
        <begin position="335"/>
        <end position="624"/>
    </location>
</feature>
<feature type="signal peptide" evidence="5">
    <location>
        <begin position="1"/>
        <end position="29"/>
    </location>
</feature>
<dbReference type="InterPro" id="IPR036909">
    <property type="entry name" value="Cyt_c-like_dom_sf"/>
</dbReference>
<evidence type="ECO:0000256" key="5">
    <source>
        <dbReference type="SAM" id="SignalP"/>
    </source>
</evidence>
<evidence type="ECO:0000256" key="4">
    <source>
        <dbReference type="PROSITE-ProRule" id="PRU00433"/>
    </source>
</evidence>
<gene>
    <name evidence="7" type="ORF">DXT89_06970</name>
</gene>
<dbReference type="PROSITE" id="PS51007">
    <property type="entry name" value="CYTC"/>
    <property type="match status" value="1"/>
</dbReference>
<name>A0A368NQA9_AGRVI</name>
<dbReference type="Pfam" id="PF21419">
    <property type="entry name" value="RoxA-like_Cyt-c"/>
    <property type="match status" value="1"/>
</dbReference>
<keyword evidence="3 4" id="KW-0408">Iron</keyword>
<evidence type="ECO:0000259" key="6">
    <source>
        <dbReference type="PROSITE" id="PS51007"/>
    </source>
</evidence>
<dbReference type="Gene3D" id="1.10.760.10">
    <property type="entry name" value="Cytochrome c-like domain"/>
    <property type="match status" value="1"/>
</dbReference>
<evidence type="ECO:0000256" key="3">
    <source>
        <dbReference type="ARBA" id="ARBA00023004"/>
    </source>
</evidence>
<dbReference type="InterPro" id="IPR047758">
    <property type="entry name" value="CytoC_perox"/>
</dbReference>
<dbReference type="EMBL" id="QUSG01000003">
    <property type="protein sequence ID" value="KAA3529480.1"/>
    <property type="molecule type" value="Genomic_DNA"/>
</dbReference>
<evidence type="ECO:0000313" key="8">
    <source>
        <dbReference type="Proteomes" id="UP000436911"/>
    </source>
</evidence>
<reference evidence="7 8" key="1">
    <citation type="submission" date="2018-08" db="EMBL/GenBank/DDBJ databases">
        <title>Genome sequencing of Agrobacterium vitis strain ICMP 10754.</title>
        <authorList>
            <person name="Visnovsky S.B."/>
            <person name="Pitman A.R."/>
        </authorList>
    </citation>
    <scope>NUCLEOTIDE SEQUENCE [LARGE SCALE GENOMIC DNA]</scope>
    <source>
        <strain evidence="7 8">ICMP 10754</strain>
    </source>
</reference>
<evidence type="ECO:0000256" key="1">
    <source>
        <dbReference type="ARBA" id="ARBA00022617"/>
    </source>
</evidence>
<protein>
    <recommendedName>
        <fullName evidence="6">Cytochrome c domain-containing protein</fullName>
    </recommendedName>
</protein>
<evidence type="ECO:0000313" key="7">
    <source>
        <dbReference type="EMBL" id="KAA3529480.1"/>
    </source>
</evidence>
<dbReference type="InterPro" id="IPR009056">
    <property type="entry name" value="Cyt_c-like_dom"/>
</dbReference>
<organism evidence="7 8">
    <name type="scientific">Agrobacterium vitis</name>
    <name type="common">Rhizobium vitis</name>
    <dbReference type="NCBI Taxonomy" id="373"/>
    <lineage>
        <taxon>Bacteria</taxon>
        <taxon>Pseudomonadati</taxon>
        <taxon>Pseudomonadota</taxon>
        <taxon>Alphaproteobacteria</taxon>
        <taxon>Hyphomicrobiales</taxon>
        <taxon>Rhizobiaceae</taxon>
        <taxon>Rhizobium/Agrobacterium group</taxon>
        <taxon>Agrobacterium</taxon>
    </lineage>
</organism>
<keyword evidence="1 4" id="KW-0349">Heme</keyword>
<evidence type="ECO:0000256" key="2">
    <source>
        <dbReference type="ARBA" id="ARBA00022723"/>
    </source>
</evidence>
<keyword evidence="2 4" id="KW-0479">Metal-binding</keyword>
<sequence>MIEGGFVKNIKVATSFVATLCLIAGSASAQSLVYTDQGSNWSAMDRAIYYTQDQGSRLMPLSWMQALTLPDGTPFLTDNLTRYGYLTMDGPNNGLPVGFTVTGPDSRKEVGMTCAACHTREIAVSNIRYRIDGGPALSDFHSFLLDLDAATQKLASNPAAFDSFSKTVLGTDYQDPSSRAQLQVDFTLWTQRYHAIVSKGVPHESWGVGRLDAVGMIFNRLTGLDLGPPPSRLIEDNIQPADAPVRYPFLWNAAIQDRTQWPGFAANGSDILGLARNVGEVYGVFGVFEPTKEKWSLLGYDYLKGNSVNFDGLSTLEDLIKQMGPPKYPFPVDATLASKGETLFNTWRGTNGNGSSCFDCHGQKPGTPSLGNATWATPLVDVGTDSREYNVMNWTASPGVMTGARIPFANDKLAATSPSIDILTVAVEGSILQHYAESIFDLRDLKFPLLQSAIDDAFESKLPELNLSSDLRELQNAFPRSQGQTLAAVQAKISTARKNAALKATGSTAGQAPDSSNSPTTEFKYESRVLYGIWATAPYLHNGSVPTLADLLKSTAHRPQKFAVGADYDPKLVGIAATQTGLNTITQTTDCSQRNSGNSRCGHEFGTDLSDNDKVALLEYLKTL</sequence>
<dbReference type="AlphaFoldDB" id="A0A368NQA9"/>
<dbReference type="NCBIfam" id="NF040606">
    <property type="entry name" value="CytoC_perox"/>
    <property type="match status" value="1"/>
</dbReference>
<dbReference type="OrthoDB" id="417271at2"/>
<keyword evidence="5" id="KW-0732">Signal</keyword>
<feature type="chain" id="PRO_5030067892" description="Cytochrome c domain-containing protein" evidence="5">
    <location>
        <begin position="30"/>
        <end position="624"/>
    </location>
</feature>
<dbReference type="PANTHER" id="PTHR30600">
    <property type="entry name" value="CYTOCHROME C PEROXIDASE-RELATED"/>
    <property type="match status" value="1"/>
</dbReference>
<proteinExistence type="predicted"/>